<protein>
    <recommendedName>
        <fullName evidence="5 11">Nitric oxide synthase oxygenase</fullName>
        <ecNumber evidence="4 11">1.14.14.47</ecNumber>
    </recommendedName>
</protein>
<dbReference type="InterPro" id="IPR050607">
    <property type="entry name" value="NOS"/>
</dbReference>
<dbReference type="Gene3D" id="3.90.1230.10">
    <property type="entry name" value="Nitric Oxide Synthase, Chain A, domain 3"/>
    <property type="match status" value="1"/>
</dbReference>
<dbReference type="Proteomes" id="UP000236178">
    <property type="component" value="Unassembled WGS sequence"/>
</dbReference>
<dbReference type="Pfam" id="PF02898">
    <property type="entry name" value="NO_synthase"/>
    <property type="match status" value="1"/>
</dbReference>
<evidence type="ECO:0000259" key="13">
    <source>
        <dbReference type="Pfam" id="PF02898"/>
    </source>
</evidence>
<dbReference type="PANTHER" id="PTHR43410:SF1">
    <property type="entry name" value="NITRIC OXIDE SYNTHASE"/>
    <property type="match status" value="1"/>
</dbReference>
<dbReference type="EC" id="1.14.14.47" evidence="4 11"/>
<dbReference type="PANTHER" id="PTHR43410">
    <property type="entry name" value="NITRIC OXIDE SYNTHASE OXYGENASE"/>
    <property type="match status" value="1"/>
</dbReference>
<keyword evidence="9 11" id="KW-0408">Iron</keyword>
<evidence type="ECO:0000256" key="10">
    <source>
        <dbReference type="ARBA" id="ARBA00048713"/>
    </source>
</evidence>
<comment type="cofactor">
    <cofactor evidence="1 11 12">
        <name>heme</name>
        <dbReference type="ChEBI" id="CHEBI:30413"/>
    </cofactor>
</comment>
<dbReference type="Gene3D" id="3.90.440.10">
    <property type="entry name" value="Nitric Oxide Synthase,Heme Domain,Chain A domain 2"/>
    <property type="match status" value="1"/>
</dbReference>
<dbReference type="Gene3D" id="3.90.340.10">
    <property type="entry name" value="Nitric Oxide Synthase, Chain A, domain 1"/>
    <property type="match status" value="1"/>
</dbReference>
<evidence type="ECO:0000256" key="4">
    <source>
        <dbReference type="ARBA" id="ARBA00012735"/>
    </source>
</evidence>
<reference evidence="14 15" key="1">
    <citation type="submission" date="2017-12" db="EMBL/GenBank/DDBJ databases">
        <title>Streptomyces populusis sp. nov., a novel endophytic actinobacterium isolated from stems of Populus adenopoda Maxim.</title>
        <authorList>
            <person name="Wang Z."/>
        </authorList>
    </citation>
    <scope>NUCLEOTIDE SEQUENCE [LARGE SCALE GENOMIC DNA]</scope>
    <source>
        <strain evidence="14 15">A249</strain>
    </source>
</reference>
<evidence type="ECO:0000256" key="12">
    <source>
        <dbReference type="PIRSR" id="PIRSR037219-1"/>
    </source>
</evidence>
<comment type="catalytic activity">
    <reaction evidence="10">
        <text>3 reduced [flavodoxin] + 2 L-arginine + 4 O2 = 3 oxidized [flavodoxin] + 2 L-citrulline + 2 nitric oxide + 4 H2O + 5 H(+)</text>
        <dbReference type="Rhea" id="RHEA:52324"/>
        <dbReference type="Rhea" id="RHEA-COMP:10622"/>
        <dbReference type="Rhea" id="RHEA-COMP:10623"/>
        <dbReference type="ChEBI" id="CHEBI:15377"/>
        <dbReference type="ChEBI" id="CHEBI:15378"/>
        <dbReference type="ChEBI" id="CHEBI:15379"/>
        <dbReference type="ChEBI" id="CHEBI:16480"/>
        <dbReference type="ChEBI" id="CHEBI:32682"/>
        <dbReference type="ChEBI" id="CHEBI:57618"/>
        <dbReference type="ChEBI" id="CHEBI:57743"/>
        <dbReference type="ChEBI" id="CHEBI:58210"/>
        <dbReference type="EC" id="1.14.14.47"/>
    </reaction>
</comment>
<dbReference type="InterPro" id="IPR044943">
    <property type="entry name" value="NOS_dom_1"/>
</dbReference>
<proteinExistence type="inferred from homology"/>
<organism evidence="14 15">
    <name type="scientific">Streptomyces populi</name>
    <dbReference type="NCBI Taxonomy" id="2058924"/>
    <lineage>
        <taxon>Bacteria</taxon>
        <taxon>Bacillati</taxon>
        <taxon>Actinomycetota</taxon>
        <taxon>Actinomycetes</taxon>
        <taxon>Kitasatosporales</taxon>
        <taxon>Streptomycetaceae</taxon>
        <taxon>Streptomyces</taxon>
    </lineage>
</organism>
<feature type="domain" description="Nitric oxide synthase (NOS)" evidence="13">
    <location>
        <begin position="19"/>
        <end position="374"/>
    </location>
</feature>
<evidence type="ECO:0000256" key="5">
    <source>
        <dbReference type="ARBA" id="ARBA00018859"/>
    </source>
</evidence>
<evidence type="ECO:0000256" key="9">
    <source>
        <dbReference type="ARBA" id="ARBA00023004"/>
    </source>
</evidence>
<comment type="function">
    <text evidence="2 11">Catalyzes the production of nitric oxide.</text>
</comment>
<dbReference type="EMBL" id="PJOS01000003">
    <property type="protein sequence ID" value="PKT74474.1"/>
    <property type="molecule type" value="Genomic_DNA"/>
</dbReference>
<dbReference type="OrthoDB" id="3398374at2"/>
<evidence type="ECO:0000256" key="8">
    <source>
        <dbReference type="ARBA" id="ARBA00023002"/>
    </source>
</evidence>
<keyword evidence="8 11" id="KW-0560">Oxidoreductase</keyword>
<feature type="binding site" description="axial binding residue" evidence="12">
    <location>
        <position position="77"/>
    </location>
    <ligand>
        <name>heme</name>
        <dbReference type="ChEBI" id="CHEBI:30413"/>
    </ligand>
    <ligandPart>
        <name>Fe</name>
        <dbReference type="ChEBI" id="CHEBI:18248"/>
    </ligandPart>
</feature>
<evidence type="ECO:0000256" key="11">
    <source>
        <dbReference type="PIRNR" id="PIRNR037219"/>
    </source>
</evidence>
<keyword evidence="7 11" id="KW-0479">Metal-binding</keyword>
<comment type="miscellaneous">
    <text evidence="11">This protein is similar to the oxygenase domain of eukaryotic nitric oxide synthases but lacks the reductase domain which, in eukaryotes, is responsible for transfer of electrons to the ferric heme during nitric oxide synthesis.</text>
</comment>
<dbReference type="PIRSF" id="PIRSF037219">
    <property type="entry name" value="NOS_oxygenase"/>
    <property type="match status" value="1"/>
</dbReference>
<name>A0A2I0SX19_9ACTN</name>
<dbReference type="GO" id="GO:0004517">
    <property type="term" value="F:nitric-oxide synthase activity"/>
    <property type="evidence" value="ECO:0007669"/>
    <property type="project" value="InterPro"/>
</dbReference>
<dbReference type="GO" id="GO:0006809">
    <property type="term" value="P:nitric oxide biosynthetic process"/>
    <property type="evidence" value="ECO:0007669"/>
    <property type="project" value="InterPro"/>
</dbReference>
<dbReference type="InterPro" id="IPR036119">
    <property type="entry name" value="NOS_N_sf"/>
</dbReference>
<evidence type="ECO:0000256" key="2">
    <source>
        <dbReference type="ARBA" id="ARBA00002642"/>
    </source>
</evidence>
<dbReference type="AlphaFoldDB" id="A0A2I0SX19"/>
<dbReference type="GO" id="GO:0046872">
    <property type="term" value="F:metal ion binding"/>
    <property type="evidence" value="ECO:0007669"/>
    <property type="project" value="UniProtKB-KW"/>
</dbReference>
<accession>A0A2I0SX19</accession>
<evidence type="ECO:0000256" key="6">
    <source>
        <dbReference type="ARBA" id="ARBA00022617"/>
    </source>
</evidence>
<keyword evidence="6 11" id="KW-0349">Heme</keyword>
<sequence>MSNQSAPLEVKVPSVLAAEEVVQQAEEFFALPELSRLHDASRLRAVRSEIEATGTYRHTRAELETGARIAWRNHARCVGRTNWRALQLLDFRDRTTPDGIAEACWEHLRHSTNNGRLKAVISVFPQQRPDGAAVRVLNPQLLRYAGYRRRDGSVLGDPLHCELTEHVVRAGWEGAGTAFDLLPLVLHVPGHGPAFYEVPQDAVLEVPISHPEYPWFGDLGLKWMANPAVSNMALVIGGVTYTAAPFSGWYLSSEIGARNFSDTSRYDMLPTVARKMGLDISHDRTLWKDRALVELTYAVQHSYRSAGVHILDHHTAAQQFIHHIEREEAAGRSVPAQWSWINPPLSGSTTPTFHREYDAPDLGARPNFVAQESPAH</sequence>
<evidence type="ECO:0000256" key="7">
    <source>
        <dbReference type="ARBA" id="ARBA00022723"/>
    </source>
</evidence>
<dbReference type="RefSeq" id="WP_103547625.1">
    <property type="nucleotide sequence ID" value="NZ_KZ626842.1"/>
</dbReference>
<dbReference type="SUPFAM" id="SSF56512">
    <property type="entry name" value="Nitric oxide (NO) synthase oxygenase domain"/>
    <property type="match status" value="1"/>
</dbReference>
<gene>
    <name evidence="14" type="ORF">CW362_02325</name>
</gene>
<comment type="caution">
    <text evidence="14">The sequence shown here is derived from an EMBL/GenBank/DDBJ whole genome shotgun (WGS) entry which is preliminary data.</text>
</comment>
<evidence type="ECO:0000256" key="3">
    <source>
        <dbReference type="ARBA" id="ARBA00005411"/>
    </source>
</evidence>
<comment type="subunit">
    <text evidence="11">Homodimer.</text>
</comment>
<keyword evidence="15" id="KW-1185">Reference proteome</keyword>
<dbReference type="InterPro" id="IPR044944">
    <property type="entry name" value="NOS_dom_3"/>
</dbReference>
<evidence type="ECO:0000313" key="14">
    <source>
        <dbReference type="EMBL" id="PKT74474.1"/>
    </source>
</evidence>
<evidence type="ECO:0000313" key="15">
    <source>
        <dbReference type="Proteomes" id="UP000236178"/>
    </source>
</evidence>
<dbReference type="InterPro" id="IPR044940">
    <property type="entry name" value="NOS_dom_2"/>
</dbReference>
<dbReference type="InterPro" id="IPR004030">
    <property type="entry name" value="NOS_N"/>
</dbReference>
<dbReference type="InterPro" id="IPR017142">
    <property type="entry name" value="Nitric_oxide_synthase_Oase-su"/>
</dbReference>
<dbReference type="GO" id="GO:0020037">
    <property type="term" value="F:heme binding"/>
    <property type="evidence" value="ECO:0007669"/>
    <property type="project" value="InterPro"/>
</dbReference>
<comment type="similarity">
    <text evidence="3 11">Belongs to the NOS family. Bacterial NOS oxygenase subfamily.</text>
</comment>
<evidence type="ECO:0000256" key="1">
    <source>
        <dbReference type="ARBA" id="ARBA00001971"/>
    </source>
</evidence>